<comment type="similarity">
    <text evidence="2 3">Belongs to the small heat shock protein (HSP20) family.</text>
</comment>
<proteinExistence type="inferred from homology"/>
<dbReference type="Proteomes" id="UP000030678">
    <property type="component" value="Unassembled WGS sequence"/>
</dbReference>
<sequence length="561" mass="61918">MPNIYYLNTPPHPFWDFVAGIEDHPFFAQHRRPGPPPQPARPAGPNQARAHAHAHAHAHASTATSDKAKGKHAETNVEDPPEVDPSTVRPDRKDMPFRGRGRFAHAFDDNHDKEKHDGDNDGEDRHRGKRGCHGRRRGFEHGPWGRRGGPPFGPPPFLFGPNFPFGPHGPFGRPSGAGQEEHEGQGEGQGQGHGHGPHPGFRGRGGPHRGRFGHHPHHGRPGGHGPQSQSPPRAGPFAGDPSGFDLPSFLANLGERLGVDLNSAAEGLGLDLGQKHPRSADRDFEPRTDIFDSPEEYTVHVSLPGAKKSDLGVDWDGEHSVLRIAGVVHRPGVDEEMMSRLVVDGRKRETGVFEKTIRLGTTKAPAAVDVEGISAKMVDGVLVVHVPKVEKRFTKKEVRVDSSSPPDRRDETYADAYMNDKDKEKQQHDLLFDADEDMYNGTPQPRNPSEPVEAEAEAKGKGKQREAEEETTRDRDDRSETIGFEDLRANAPAETLPRYQVDEPVESKLAKSAGSQSHEDKAEHDVKDADDNMSDWERDDSDVDPEDEDEGEYEYVKINVD</sequence>
<protein>
    <recommendedName>
        <fullName evidence="5">SHSP domain-containing protein</fullName>
    </recommendedName>
</protein>
<gene>
    <name evidence="6" type="ORF">G647_09851</name>
</gene>
<dbReference type="InterPro" id="IPR008978">
    <property type="entry name" value="HSP20-like_chaperone"/>
</dbReference>
<dbReference type="InterPro" id="IPR002068">
    <property type="entry name" value="A-crystallin/Hsp20_dom"/>
</dbReference>
<feature type="domain" description="SHSP" evidence="5">
    <location>
        <begin position="279"/>
        <end position="403"/>
    </location>
</feature>
<feature type="compositionally biased region" description="Basic and acidic residues" evidence="4">
    <location>
        <begin position="66"/>
        <end position="75"/>
    </location>
</feature>
<dbReference type="CDD" id="cd06464">
    <property type="entry name" value="ACD_sHsps-like"/>
    <property type="match status" value="1"/>
</dbReference>
<feature type="compositionally biased region" description="Acidic residues" evidence="4">
    <location>
        <begin position="531"/>
        <end position="553"/>
    </location>
</feature>
<feature type="compositionally biased region" description="Basic and acidic residues" evidence="4">
    <location>
        <begin position="456"/>
        <end position="488"/>
    </location>
</feature>
<evidence type="ECO:0000256" key="3">
    <source>
        <dbReference type="RuleBase" id="RU003616"/>
    </source>
</evidence>
<feature type="region of interest" description="Disordered" evidence="4">
    <location>
        <begin position="269"/>
        <end position="289"/>
    </location>
</feature>
<dbReference type="Gene3D" id="2.60.40.790">
    <property type="match status" value="1"/>
</dbReference>
<dbReference type="RefSeq" id="XP_008724066.1">
    <property type="nucleotide sequence ID" value="XM_008725844.1"/>
</dbReference>
<evidence type="ECO:0000256" key="2">
    <source>
        <dbReference type="PROSITE-ProRule" id="PRU00285"/>
    </source>
</evidence>
<dbReference type="SUPFAM" id="SSF49764">
    <property type="entry name" value="HSP20-like chaperones"/>
    <property type="match status" value="1"/>
</dbReference>
<feature type="compositionally biased region" description="Basic and acidic residues" evidence="4">
    <location>
        <begin position="517"/>
        <end position="530"/>
    </location>
</feature>
<evidence type="ECO:0000256" key="4">
    <source>
        <dbReference type="SAM" id="MobiDB-lite"/>
    </source>
</evidence>
<feature type="region of interest" description="Disordered" evidence="4">
    <location>
        <begin position="27"/>
        <end position="243"/>
    </location>
</feature>
<feature type="region of interest" description="Disordered" evidence="4">
    <location>
        <begin position="436"/>
        <end position="561"/>
    </location>
</feature>
<dbReference type="EMBL" id="KI635850">
    <property type="protein sequence ID" value="ETI27169.1"/>
    <property type="molecule type" value="Genomic_DNA"/>
</dbReference>
<dbReference type="HOGENOM" id="CLU_509025_0_0_1"/>
<dbReference type="PANTHER" id="PTHR11527">
    <property type="entry name" value="HEAT-SHOCK PROTEIN 20 FAMILY MEMBER"/>
    <property type="match status" value="1"/>
</dbReference>
<keyword evidence="1" id="KW-0346">Stress response</keyword>
<accession>V9DJU2</accession>
<dbReference type="InterPro" id="IPR031107">
    <property type="entry name" value="Small_HSP"/>
</dbReference>
<reference evidence="6" key="1">
    <citation type="submission" date="2013-03" db="EMBL/GenBank/DDBJ databases">
        <title>The Genome Sequence of Cladophialophora carrionii CBS 160.54.</title>
        <authorList>
            <consortium name="The Broad Institute Genomics Platform"/>
            <person name="Cuomo C."/>
            <person name="de Hoog S."/>
            <person name="Gorbushina A."/>
            <person name="Walker B."/>
            <person name="Young S.K."/>
            <person name="Zeng Q."/>
            <person name="Gargeya S."/>
            <person name="Fitzgerald M."/>
            <person name="Haas B."/>
            <person name="Abouelleil A."/>
            <person name="Allen A.W."/>
            <person name="Alvarado L."/>
            <person name="Arachchi H.M."/>
            <person name="Berlin A.M."/>
            <person name="Chapman S.B."/>
            <person name="Gainer-Dewar J."/>
            <person name="Goldberg J."/>
            <person name="Griggs A."/>
            <person name="Gujja S."/>
            <person name="Hansen M."/>
            <person name="Howarth C."/>
            <person name="Imamovic A."/>
            <person name="Ireland A."/>
            <person name="Larimer J."/>
            <person name="McCowan C."/>
            <person name="Murphy C."/>
            <person name="Pearson M."/>
            <person name="Poon T.W."/>
            <person name="Priest M."/>
            <person name="Roberts A."/>
            <person name="Saif S."/>
            <person name="Shea T."/>
            <person name="Sisk P."/>
            <person name="Sykes S."/>
            <person name="Wortman J."/>
            <person name="Nusbaum C."/>
            <person name="Birren B."/>
        </authorList>
    </citation>
    <scope>NUCLEOTIDE SEQUENCE [LARGE SCALE GENOMIC DNA]</scope>
    <source>
        <strain evidence="6">CBS 160.54</strain>
    </source>
</reference>
<feature type="compositionally biased region" description="Basic residues" evidence="4">
    <location>
        <begin position="205"/>
        <end position="221"/>
    </location>
</feature>
<dbReference type="AlphaFoldDB" id="V9DJU2"/>
<dbReference type="GeneID" id="19988344"/>
<feature type="region of interest" description="Disordered" evidence="4">
    <location>
        <begin position="396"/>
        <end position="424"/>
    </location>
</feature>
<feature type="compositionally biased region" description="Basic residues" evidence="4">
    <location>
        <begin position="127"/>
        <end position="138"/>
    </location>
</feature>
<name>V9DJU2_9EURO</name>
<feature type="compositionally biased region" description="Low complexity" evidence="4">
    <location>
        <begin position="159"/>
        <end position="178"/>
    </location>
</feature>
<dbReference type="OrthoDB" id="5511210at2759"/>
<feature type="compositionally biased region" description="Basic and acidic residues" evidence="4">
    <location>
        <begin position="278"/>
        <end position="289"/>
    </location>
</feature>
<dbReference type="Pfam" id="PF00011">
    <property type="entry name" value="HSP20"/>
    <property type="match status" value="1"/>
</dbReference>
<feature type="compositionally biased region" description="Basic and acidic residues" evidence="4">
    <location>
        <begin position="105"/>
        <end position="126"/>
    </location>
</feature>
<dbReference type="PROSITE" id="PS01031">
    <property type="entry name" value="SHSP"/>
    <property type="match status" value="1"/>
</dbReference>
<evidence type="ECO:0000259" key="5">
    <source>
        <dbReference type="PROSITE" id="PS01031"/>
    </source>
</evidence>
<evidence type="ECO:0000313" key="6">
    <source>
        <dbReference type="EMBL" id="ETI27169.1"/>
    </source>
</evidence>
<dbReference type="VEuPathDB" id="FungiDB:G647_09851"/>
<organism evidence="6">
    <name type="scientific">Cladophialophora carrionii CBS 160.54</name>
    <dbReference type="NCBI Taxonomy" id="1279043"/>
    <lineage>
        <taxon>Eukaryota</taxon>
        <taxon>Fungi</taxon>
        <taxon>Dikarya</taxon>
        <taxon>Ascomycota</taxon>
        <taxon>Pezizomycotina</taxon>
        <taxon>Eurotiomycetes</taxon>
        <taxon>Chaetothyriomycetidae</taxon>
        <taxon>Chaetothyriales</taxon>
        <taxon>Herpotrichiellaceae</taxon>
        <taxon>Cladophialophora</taxon>
    </lineage>
</organism>
<evidence type="ECO:0000256" key="1">
    <source>
        <dbReference type="ARBA" id="ARBA00023016"/>
    </source>
</evidence>